<feature type="chain" id="PRO_5038972541" description="Immunoglobulin V-set domain-containing protein" evidence="2">
    <location>
        <begin position="36"/>
        <end position="286"/>
    </location>
</feature>
<dbReference type="Pfam" id="PF07686">
    <property type="entry name" value="V-set"/>
    <property type="match status" value="1"/>
</dbReference>
<dbReference type="OrthoDB" id="8917091at2759"/>
<name>A0A9D3TK05_MEGAT</name>
<dbReference type="Gene3D" id="2.60.40.10">
    <property type="entry name" value="Immunoglobulins"/>
    <property type="match status" value="1"/>
</dbReference>
<evidence type="ECO:0000256" key="1">
    <source>
        <dbReference type="SAM" id="Phobius"/>
    </source>
</evidence>
<reference evidence="4" key="1">
    <citation type="submission" date="2021-01" db="EMBL/GenBank/DDBJ databases">
        <authorList>
            <person name="Zahm M."/>
            <person name="Roques C."/>
            <person name="Cabau C."/>
            <person name="Klopp C."/>
            <person name="Donnadieu C."/>
            <person name="Jouanno E."/>
            <person name="Lampietro C."/>
            <person name="Louis A."/>
            <person name="Herpin A."/>
            <person name="Echchiki A."/>
            <person name="Berthelot C."/>
            <person name="Parey E."/>
            <person name="Roest-Crollius H."/>
            <person name="Braasch I."/>
            <person name="Postlethwait J."/>
            <person name="Bobe J."/>
            <person name="Montfort J."/>
            <person name="Bouchez O."/>
            <person name="Begum T."/>
            <person name="Mejri S."/>
            <person name="Adams A."/>
            <person name="Chen W.-J."/>
            <person name="Guiguen Y."/>
        </authorList>
    </citation>
    <scope>NUCLEOTIDE SEQUENCE</scope>
    <source>
        <strain evidence="4">YG-15Mar2019-1</strain>
        <tissue evidence="4">Brain</tissue>
    </source>
</reference>
<keyword evidence="5" id="KW-1185">Reference proteome</keyword>
<keyword evidence="1" id="KW-0812">Transmembrane</keyword>
<evidence type="ECO:0000313" key="4">
    <source>
        <dbReference type="EMBL" id="KAG7488134.1"/>
    </source>
</evidence>
<keyword evidence="2" id="KW-0732">Signal</keyword>
<sequence length="286" mass="32329">MSNLQSMGVMRHPTKQLFSLPLLLVLLLCEEHIQAEEITGTTGKKIKIRFTFKNLSHIHRKTVNLYKGSQKIAECNDMKTVCVHGRYVLEEGFQDIILNITNLTSSDAGTYYVAMIPQTLTPIESGRVSLILSSGEPFTVTPPTSLNTGNVYNKTSPSGSSVYIYIIAAFGVITVVLPTVLLAWFYLTRVKHSDDQLHQATSTKFQVASEVSNSMPIYSIEYVMLDFHNRPKGREKDWRSDVGLKPQDNVEYASITFPPGHRQTDVQQAQRQFCWETVQYAHKKRP</sequence>
<dbReference type="Proteomes" id="UP001046870">
    <property type="component" value="Chromosome 2"/>
</dbReference>
<keyword evidence="1" id="KW-0472">Membrane</keyword>
<evidence type="ECO:0000259" key="3">
    <source>
        <dbReference type="Pfam" id="PF07686"/>
    </source>
</evidence>
<dbReference type="AlphaFoldDB" id="A0A9D3TK05"/>
<proteinExistence type="predicted"/>
<protein>
    <recommendedName>
        <fullName evidence="3">Immunoglobulin V-set domain-containing protein</fullName>
    </recommendedName>
</protein>
<feature type="transmembrane region" description="Helical" evidence="1">
    <location>
        <begin position="162"/>
        <end position="187"/>
    </location>
</feature>
<comment type="caution">
    <text evidence="4">The sequence shown here is derived from an EMBL/GenBank/DDBJ whole genome shotgun (WGS) entry which is preliminary data.</text>
</comment>
<gene>
    <name evidence="4" type="ORF">MATL_G00031160</name>
</gene>
<dbReference type="InterPro" id="IPR013106">
    <property type="entry name" value="Ig_V-set"/>
</dbReference>
<evidence type="ECO:0000256" key="2">
    <source>
        <dbReference type="SAM" id="SignalP"/>
    </source>
</evidence>
<accession>A0A9D3TK05</accession>
<organism evidence="4 5">
    <name type="scientific">Megalops atlanticus</name>
    <name type="common">Tarpon</name>
    <name type="synonym">Clupea gigantea</name>
    <dbReference type="NCBI Taxonomy" id="7932"/>
    <lineage>
        <taxon>Eukaryota</taxon>
        <taxon>Metazoa</taxon>
        <taxon>Chordata</taxon>
        <taxon>Craniata</taxon>
        <taxon>Vertebrata</taxon>
        <taxon>Euteleostomi</taxon>
        <taxon>Actinopterygii</taxon>
        <taxon>Neopterygii</taxon>
        <taxon>Teleostei</taxon>
        <taxon>Elopiformes</taxon>
        <taxon>Megalopidae</taxon>
        <taxon>Megalops</taxon>
    </lineage>
</organism>
<dbReference type="EMBL" id="JAFDVH010000002">
    <property type="protein sequence ID" value="KAG7488134.1"/>
    <property type="molecule type" value="Genomic_DNA"/>
</dbReference>
<feature type="signal peptide" evidence="2">
    <location>
        <begin position="1"/>
        <end position="35"/>
    </location>
</feature>
<dbReference type="InterPro" id="IPR013783">
    <property type="entry name" value="Ig-like_fold"/>
</dbReference>
<evidence type="ECO:0000313" key="5">
    <source>
        <dbReference type="Proteomes" id="UP001046870"/>
    </source>
</evidence>
<feature type="domain" description="Immunoglobulin V-set" evidence="3">
    <location>
        <begin position="34"/>
        <end position="120"/>
    </location>
</feature>
<keyword evidence="1" id="KW-1133">Transmembrane helix</keyword>